<name>A0A8J7QGU7_9BACT</name>
<reference evidence="1" key="1">
    <citation type="submission" date="2021-03" db="EMBL/GenBank/DDBJ databases">
        <authorList>
            <person name="Wang G."/>
        </authorList>
    </citation>
    <scope>NUCLEOTIDE SEQUENCE</scope>
    <source>
        <strain evidence="1">KCTC 12899</strain>
    </source>
</reference>
<sequence length="133" mass="15606">MNAQPIPSAIAAHEKKRKGILAYNTAILDHYFLHLKVQEKYSEAEVQETRRILETFGNDYLILNSESLIVEGAMEIWPFVWWFQEKLIGEKPSKKHVRDILRKFFHFIIDDFSILGNSPYTELQKAATHCRSR</sequence>
<dbReference type="AlphaFoldDB" id="A0A8J7QGU7"/>
<organism evidence="1 2">
    <name type="scientific">Acanthopleuribacter pedis</name>
    <dbReference type="NCBI Taxonomy" id="442870"/>
    <lineage>
        <taxon>Bacteria</taxon>
        <taxon>Pseudomonadati</taxon>
        <taxon>Acidobacteriota</taxon>
        <taxon>Holophagae</taxon>
        <taxon>Acanthopleuribacterales</taxon>
        <taxon>Acanthopleuribacteraceae</taxon>
        <taxon>Acanthopleuribacter</taxon>
    </lineage>
</organism>
<dbReference type="EMBL" id="JAFREP010000005">
    <property type="protein sequence ID" value="MBO1318340.1"/>
    <property type="molecule type" value="Genomic_DNA"/>
</dbReference>
<proteinExistence type="predicted"/>
<protein>
    <submittedName>
        <fullName evidence="1">Uncharacterized protein</fullName>
    </submittedName>
</protein>
<comment type="caution">
    <text evidence="1">The sequence shown here is derived from an EMBL/GenBank/DDBJ whole genome shotgun (WGS) entry which is preliminary data.</text>
</comment>
<gene>
    <name evidence="1" type="ORF">J3U88_07730</name>
</gene>
<evidence type="ECO:0000313" key="1">
    <source>
        <dbReference type="EMBL" id="MBO1318340.1"/>
    </source>
</evidence>
<evidence type="ECO:0000313" key="2">
    <source>
        <dbReference type="Proteomes" id="UP000664417"/>
    </source>
</evidence>
<dbReference type="Proteomes" id="UP000664417">
    <property type="component" value="Unassembled WGS sequence"/>
</dbReference>
<accession>A0A8J7QGU7</accession>
<keyword evidence="2" id="KW-1185">Reference proteome</keyword>
<dbReference type="RefSeq" id="WP_207858049.1">
    <property type="nucleotide sequence ID" value="NZ_JAFREP010000005.1"/>
</dbReference>